<dbReference type="STRING" id="1297617.IB211_00260c"/>
<proteinExistence type="inferred from homology"/>
<keyword evidence="3" id="KW-1185">Reference proteome</keyword>
<protein>
    <recommendedName>
        <fullName evidence="4">YxjI</fullName>
    </recommendedName>
</protein>
<dbReference type="eggNOG" id="COG4894">
    <property type="taxonomic scope" value="Bacteria"/>
</dbReference>
<dbReference type="EMBL" id="CP011307">
    <property type="protein sequence ID" value="ALP92656.1"/>
    <property type="molecule type" value="Genomic_DNA"/>
</dbReference>
<dbReference type="RefSeq" id="WP_058116857.1">
    <property type="nucleotide sequence ID" value="NZ_CP011307.1"/>
</dbReference>
<name>A0A0S2W0W1_9FIRM</name>
<gene>
    <name evidence="2" type="ORF">IB211_00260c</name>
</gene>
<dbReference type="Gene3D" id="2.40.160.200">
    <property type="entry name" value="LURP1-related"/>
    <property type="match status" value="1"/>
</dbReference>
<evidence type="ECO:0008006" key="4">
    <source>
        <dbReference type="Google" id="ProtNLM"/>
    </source>
</evidence>
<organism evidence="2 3">
    <name type="scientific">Intestinimonas butyriciproducens</name>
    <dbReference type="NCBI Taxonomy" id="1297617"/>
    <lineage>
        <taxon>Bacteria</taxon>
        <taxon>Bacillati</taxon>
        <taxon>Bacillota</taxon>
        <taxon>Clostridia</taxon>
        <taxon>Eubacteriales</taxon>
        <taxon>Intestinimonas</taxon>
    </lineage>
</organism>
<dbReference type="Proteomes" id="UP000064844">
    <property type="component" value="Chromosome"/>
</dbReference>
<accession>A0A0S2W0W1</accession>
<dbReference type="InterPro" id="IPR025659">
    <property type="entry name" value="Tubby-like_C"/>
</dbReference>
<dbReference type="AlphaFoldDB" id="A0A0S2W0W1"/>
<comment type="similarity">
    <text evidence="1">Belongs to the LOR family.</text>
</comment>
<dbReference type="PATRIC" id="fig|1297617.4.peg.263"/>
<dbReference type="Pfam" id="PF04525">
    <property type="entry name" value="LOR"/>
    <property type="match status" value="1"/>
</dbReference>
<reference evidence="3" key="2">
    <citation type="submission" date="2015-04" db="EMBL/GenBank/DDBJ databases">
        <title>A butyrogenic pathway from the amino acid lysine in a human gut commensal.</title>
        <authorList>
            <person name="de Vos W.M."/>
            <person name="Bui N.T.P."/>
            <person name="Plugge C.M."/>
            <person name="Ritari J."/>
        </authorList>
    </citation>
    <scope>NUCLEOTIDE SEQUENCE [LARGE SCALE GENOMIC DNA]</scope>
    <source>
        <strain evidence="3">AF211</strain>
    </source>
</reference>
<reference evidence="2 3" key="1">
    <citation type="journal article" date="2015" name="Nat. Commun.">
        <title>Production of butyrate from lysine and the Amadori product fructoselysine by a human gut commensal.</title>
        <authorList>
            <person name="Bui T.P."/>
            <person name="Ritari J."/>
            <person name="Boeren S."/>
            <person name="de Waard P."/>
            <person name="Plugge C.M."/>
            <person name="de Vos W.M."/>
        </authorList>
    </citation>
    <scope>NUCLEOTIDE SEQUENCE [LARGE SCALE GENOMIC DNA]</scope>
    <source>
        <strain evidence="2 3">AF211</strain>
    </source>
</reference>
<sequence length="158" mass="18247">MRLLFKQRFLSWFDSYDIYDEDGNTVFTVEGKLSWGHRLEIHDAQGAYLGRVQEEVLTLLPRFALYVGENYLGQIKKEFTFFKPVFTLDCNDWVVNGDWLEWDYSVTDGAGVEIMRCSKELFHWTDVYTLDIPEPRNALLSLMIVLAIDAAKCSSGNG</sequence>
<dbReference type="InterPro" id="IPR038595">
    <property type="entry name" value="LOR_sf"/>
</dbReference>
<dbReference type="KEGG" id="ibu:IB211_00260c"/>
<evidence type="ECO:0000313" key="3">
    <source>
        <dbReference type="Proteomes" id="UP000064844"/>
    </source>
</evidence>
<evidence type="ECO:0000313" key="2">
    <source>
        <dbReference type="EMBL" id="ALP92656.1"/>
    </source>
</evidence>
<dbReference type="SUPFAM" id="SSF54518">
    <property type="entry name" value="Tubby C-terminal domain-like"/>
    <property type="match status" value="1"/>
</dbReference>
<dbReference type="InterPro" id="IPR007612">
    <property type="entry name" value="LOR"/>
</dbReference>
<evidence type="ECO:0000256" key="1">
    <source>
        <dbReference type="ARBA" id="ARBA00005437"/>
    </source>
</evidence>